<dbReference type="Proteomes" id="UP000770717">
    <property type="component" value="Unassembled WGS sequence"/>
</dbReference>
<organism evidence="1 2">
    <name type="scientific">Eleutherodactylus coqui</name>
    <name type="common">Puerto Rican coqui</name>
    <dbReference type="NCBI Taxonomy" id="57060"/>
    <lineage>
        <taxon>Eukaryota</taxon>
        <taxon>Metazoa</taxon>
        <taxon>Chordata</taxon>
        <taxon>Craniata</taxon>
        <taxon>Vertebrata</taxon>
        <taxon>Euteleostomi</taxon>
        <taxon>Amphibia</taxon>
        <taxon>Batrachia</taxon>
        <taxon>Anura</taxon>
        <taxon>Neobatrachia</taxon>
        <taxon>Hyloidea</taxon>
        <taxon>Eleutherodactylidae</taxon>
        <taxon>Eleutherodactylinae</taxon>
        <taxon>Eleutherodactylus</taxon>
        <taxon>Eleutherodactylus</taxon>
    </lineage>
</organism>
<gene>
    <name evidence="1" type="ORF">GDO78_004671</name>
</gene>
<protein>
    <submittedName>
        <fullName evidence="1">Uncharacterized protein</fullName>
    </submittedName>
</protein>
<reference evidence="1" key="1">
    <citation type="thesis" date="2020" institute="ProQuest LLC" country="789 East Eisenhower Parkway, Ann Arbor, MI, USA">
        <title>Comparative Genomics and Chromosome Evolution.</title>
        <authorList>
            <person name="Mudd A.B."/>
        </authorList>
    </citation>
    <scope>NUCLEOTIDE SEQUENCE</scope>
    <source>
        <strain evidence="1">HN-11 Male</strain>
        <tissue evidence="1">Kidney and liver</tissue>
    </source>
</reference>
<dbReference type="EMBL" id="WNTK01000013">
    <property type="protein sequence ID" value="KAG9474486.1"/>
    <property type="molecule type" value="Genomic_DNA"/>
</dbReference>
<comment type="caution">
    <text evidence="1">The sequence shown here is derived from an EMBL/GenBank/DDBJ whole genome shotgun (WGS) entry which is preliminary data.</text>
</comment>
<evidence type="ECO:0000313" key="2">
    <source>
        <dbReference type="Proteomes" id="UP000770717"/>
    </source>
</evidence>
<sequence length="111" mass="12478">MAIIDVPGIDRVKAQQTAWMEMIRRSDIMQNIGYSKCYFPVCAACMERRGRPLPTRFSPTALSIYKHYLNAMCKLSAELAAEFLPSYSFSGTLLASRTCSGFVEICCTDFI</sequence>
<dbReference type="AlphaFoldDB" id="A0A8J6K055"/>
<proteinExistence type="predicted"/>
<name>A0A8J6K055_ELECQ</name>
<evidence type="ECO:0000313" key="1">
    <source>
        <dbReference type="EMBL" id="KAG9474486.1"/>
    </source>
</evidence>
<keyword evidence="2" id="KW-1185">Reference proteome</keyword>
<accession>A0A8J6K055</accession>